<dbReference type="Proteomes" id="UP001180551">
    <property type="component" value="Unassembled WGS sequence"/>
</dbReference>
<feature type="compositionally biased region" description="Basic residues" evidence="1">
    <location>
        <begin position="131"/>
        <end position="144"/>
    </location>
</feature>
<evidence type="ECO:0000313" key="4">
    <source>
        <dbReference type="Proteomes" id="UP001180551"/>
    </source>
</evidence>
<organism evidence="3 4">
    <name type="scientific">Streptomyces mooreae</name>
    <dbReference type="NCBI Taxonomy" id="3075523"/>
    <lineage>
        <taxon>Bacteria</taxon>
        <taxon>Bacillati</taxon>
        <taxon>Actinomycetota</taxon>
        <taxon>Actinomycetes</taxon>
        <taxon>Kitasatosporales</taxon>
        <taxon>Streptomycetaceae</taxon>
        <taxon>Streptomyces</taxon>
    </lineage>
</organism>
<dbReference type="RefSeq" id="WP_311626030.1">
    <property type="nucleotide sequence ID" value="NZ_JAVRFE010000037.1"/>
</dbReference>
<evidence type="ECO:0000256" key="1">
    <source>
        <dbReference type="SAM" id="MobiDB-lite"/>
    </source>
</evidence>
<dbReference type="CDD" id="cd05379">
    <property type="entry name" value="CAP_bacterial"/>
    <property type="match status" value="1"/>
</dbReference>
<proteinExistence type="predicted"/>
<comment type="caution">
    <text evidence="3">The sequence shown here is derived from an EMBL/GenBank/DDBJ whole genome shotgun (WGS) entry which is preliminary data.</text>
</comment>
<evidence type="ECO:0000313" key="3">
    <source>
        <dbReference type="EMBL" id="MDT0458971.1"/>
    </source>
</evidence>
<dbReference type="Gene3D" id="3.40.33.10">
    <property type="entry name" value="CAP"/>
    <property type="match status" value="1"/>
</dbReference>
<dbReference type="InterPro" id="IPR035940">
    <property type="entry name" value="CAP_sf"/>
</dbReference>
<protein>
    <submittedName>
        <fullName evidence="3">CAP domain-containing protein</fullName>
    </submittedName>
</protein>
<feature type="compositionally biased region" description="Basic and acidic residues" evidence="1">
    <location>
        <begin position="1"/>
        <end position="14"/>
    </location>
</feature>
<keyword evidence="4" id="KW-1185">Reference proteome</keyword>
<gene>
    <name evidence="3" type="ORF">RM550_25190</name>
</gene>
<dbReference type="InterPro" id="IPR014044">
    <property type="entry name" value="CAP_dom"/>
</dbReference>
<dbReference type="PANTHER" id="PTHR31157:SF1">
    <property type="entry name" value="SCP DOMAIN-CONTAINING PROTEIN"/>
    <property type="match status" value="1"/>
</dbReference>
<accession>A0ABU2TDJ7</accession>
<name>A0ABU2TDJ7_9ACTN</name>
<sequence>MNNDHLQTEFHDEAPTGGGRRANGSAAPRRSGPSGTGGRPGGRHGRTGGQHRGGAHPRRNATLLAVASVIVVGASGVALIRSGSGTDQALAADQSAPAAPTATASTPPAPTASRPAKTHRPSASPSETKPHGKRHSAPRPHASRTGRSADTAKSAEPRAARPESGTGAAPAGNRAATGTAAAFAQKIVELVNAQRAQHGCGPLTVDSHLQAAAQAHSDDMAARNYYEHNTPEGVDPGTRMTKAGFAWSSWAENIFKSPKDPSTAMKGWMESPGHRDNILNCSYKSTGVGVNLSANGPWWTQDFATHS</sequence>
<feature type="compositionally biased region" description="Low complexity" evidence="1">
    <location>
        <begin position="90"/>
        <end position="115"/>
    </location>
</feature>
<dbReference type="PANTHER" id="PTHR31157">
    <property type="entry name" value="SCP DOMAIN-CONTAINING PROTEIN"/>
    <property type="match status" value="1"/>
</dbReference>
<dbReference type="SUPFAM" id="SSF55797">
    <property type="entry name" value="PR-1-like"/>
    <property type="match status" value="1"/>
</dbReference>
<feature type="region of interest" description="Disordered" evidence="1">
    <location>
        <begin position="1"/>
        <end position="58"/>
    </location>
</feature>
<feature type="domain" description="SCP" evidence="2">
    <location>
        <begin position="188"/>
        <end position="303"/>
    </location>
</feature>
<reference evidence="3" key="1">
    <citation type="submission" date="2024-05" db="EMBL/GenBank/DDBJ databases">
        <title>30 novel species of actinomycetes from the DSMZ collection.</title>
        <authorList>
            <person name="Nouioui I."/>
        </authorList>
    </citation>
    <scope>NUCLEOTIDE SEQUENCE</scope>
    <source>
        <strain evidence="3">DSM 41527</strain>
    </source>
</reference>
<feature type="region of interest" description="Disordered" evidence="1">
    <location>
        <begin position="90"/>
        <end position="173"/>
    </location>
</feature>
<dbReference type="Pfam" id="PF00188">
    <property type="entry name" value="CAP"/>
    <property type="match status" value="1"/>
</dbReference>
<dbReference type="EMBL" id="JAVRFE010000037">
    <property type="protein sequence ID" value="MDT0458971.1"/>
    <property type="molecule type" value="Genomic_DNA"/>
</dbReference>
<evidence type="ECO:0000259" key="2">
    <source>
        <dbReference type="Pfam" id="PF00188"/>
    </source>
</evidence>